<keyword evidence="2" id="KW-1185">Reference proteome</keyword>
<dbReference type="PANTHER" id="PTHR33168">
    <property type="entry name" value="STRESS INDUCED PROTEIN-RELATED"/>
    <property type="match status" value="1"/>
</dbReference>
<sequence>MEGYDRESSFKHKLRYSLCCCFPLDDYERPNNNKSSVITTSSSSSSLSQFKELFSRIGKAASRRGRRSNSADFKYDPLSYALNFDQGSQEFYYNDDDFPLRNFASRLPASPLPADANLSSYIS</sequence>
<organism evidence="1 2">
    <name type="scientific">Thalictrum thalictroides</name>
    <name type="common">Rue-anemone</name>
    <name type="synonym">Anemone thalictroides</name>
    <dbReference type="NCBI Taxonomy" id="46969"/>
    <lineage>
        <taxon>Eukaryota</taxon>
        <taxon>Viridiplantae</taxon>
        <taxon>Streptophyta</taxon>
        <taxon>Embryophyta</taxon>
        <taxon>Tracheophyta</taxon>
        <taxon>Spermatophyta</taxon>
        <taxon>Magnoliopsida</taxon>
        <taxon>Ranunculales</taxon>
        <taxon>Ranunculaceae</taxon>
        <taxon>Thalictroideae</taxon>
        <taxon>Thalictrum</taxon>
    </lineage>
</organism>
<evidence type="ECO:0000313" key="1">
    <source>
        <dbReference type="EMBL" id="KAF5183195.1"/>
    </source>
</evidence>
<dbReference type="Proteomes" id="UP000554482">
    <property type="component" value="Unassembled WGS sequence"/>
</dbReference>
<dbReference type="OrthoDB" id="657187at2759"/>
<protein>
    <submittedName>
        <fullName evidence="1">Uncharacterized protein</fullName>
    </submittedName>
</protein>
<gene>
    <name evidence="1" type="ORF">FRX31_027218</name>
</gene>
<dbReference type="EMBL" id="JABWDY010033817">
    <property type="protein sequence ID" value="KAF5183195.1"/>
    <property type="molecule type" value="Genomic_DNA"/>
</dbReference>
<name>A0A7J6VG50_THATH</name>
<reference evidence="1 2" key="1">
    <citation type="submission" date="2020-06" db="EMBL/GenBank/DDBJ databases">
        <title>Transcriptomic and genomic resources for Thalictrum thalictroides and T. hernandezii: Facilitating candidate gene discovery in an emerging model plant lineage.</title>
        <authorList>
            <person name="Arias T."/>
            <person name="Riano-Pachon D.M."/>
            <person name="Di Stilio V.S."/>
        </authorList>
    </citation>
    <scope>NUCLEOTIDE SEQUENCE [LARGE SCALE GENOMIC DNA]</scope>
    <source>
        <strain evidence="2">cv. WT478/WT964</strain>
        <tissue evidence="1">Leaves</tissue>
    </source>
</reference>
<accession>A0A7J6VG50</accession>
<comment type="caution">
    <text evidence="1">The sequence shown here is derived from an EMBL/GenBank/DDBJ whole genome shotgun (WGS) entry which is preliminary data.</text>
</comment>
<dbReference type="AlphaFoldDB" id="A0A7J6VG50"/>
<proteinExistence type="predicted"/>
<evidence type="ECO:0000313" key="2">
    <source>
        <dbReference type="Proteomes" id="UP000554482"/>
    </source>
</evidence>